<accession>A0ABR8XXT1</accession>
<keyword evidence="1" id="KW-0812">Transmembrane</keyword>
<evidence type="ECO:0000256" key="1">
    <source>
        <dbReference type="SAM" id="Phobius"/>
    </source>
</evidence>
<name>A0ABR8XXT1_9BACL</name>
<feature type="transmembrane region" description="Helical" evidence="1">
    <location>
        <begin position="6"/>
        <end position="21"/>
    </location>
</feature>
<reference evidence="2 3" key="1">
    <citation type="submission" date="2020-08" db="EMBL/GenBank/DDBJ databases">
        <title>A Genomic Blueprint of the Chicken Gut Microbiome.</title>
        <authorList>
            <person name="Gilroy R."/>
            <person name="Ravi A."/>
            <person name="Getino M."/>
            <person name="Pursley I."/>
            <person name="Horton D.L."/>
            <person name="Alikhan N.-F."/>
            <person name="Baker D."/>
            <person name="Gharbi K."/>
            <person name="Hall N."/>
            <person name="Watson M."/>
            <person name="Adriaenssens E.M."/>
            <person name="Foster-Nyarko E."/>
            <person name="Jarju S."/>
            <person name="Secka A."/>
            <person name="Antonio M."/>
            <person name="Oren A."/>
            <person name="Chaudhuri R."/>
            <person name="La Ragione R.M."/>
            <person name="Hildebrand F."/>
            <person name="Pallen M.J."/>
        </authorList>
    </citation>
    <scope>NUCLEOTIDE SEQUENCE [LARGE SCALE GENOMIC DNA]</scope>
    <source>
        <strain evidence="2 3">A46</strain>
    </source>
</reference>
<evidence type="ECO:0000313" key="3">
    <source>
        <dbReference type="Proteomes" id="UP000619101"/>
    </source>
</evidence>
<keyword evidence="3" id="KW-1185">Reference proteome</keyword>
<keyword evidence="1" id="KW-1133">Transmembrane helix</keyword>
<gene>
    <name evidence="2" type="ORF">H9635_08265</name>
</gene>
<dbReference type="Proteomes" id="UP000619101">
    <property type="component" value="Unassembled WGS sequence"/>
</dbReference>
<comment type="caution">
    <text evidence="2">The sequence shown here is derived from an EMBL/GenBank/DDBJ whole genome shotgun (WGS) entry which is preliminary data.</text>
</comment>
<keyword evidence="1" id="KW-0472">Membrane</keyword>
<feature type="transmembrane region" description="Helical" evidence="1">
    <location>
        <begin position="33"/>
        <end position="53"/>
    </location>
</feature>
<organism evidence="2 3">
    <name type="scientific">Solibacillus faecavium</name>
    <dbReference type="NCBI Taxonomy" id="2762221"/>
    <lineage>
        <taxon>Bacteria</taxon>
        <taxon>Bacillati</taxon>
        <taxon>Bacillota</taxon>
        <taxon>Bacilli</taxon>
        <taxon>Bacillales</taxon>
        <taxon>Caryophanaceae</taxon>
        <taxon>Solibacillus</taxon>
    </lineage>
</organism>
<protein>
    <submittedName>
        <fullName evidence="2">Uncharacterized protein</fullName>
    </submittedName>
</protein>
<sequence>MFGLIMSGLLWIFLIMKFYKNRSLFKQLSKKEWVQFGAGFLVAWAAAVIVIIGGSNFTDTVQISWLVNILEIVIILMGLALAGFIMNKTLPEKIREFYS</sequence>
<proteinExistence type="predicted"/>
<dbReference type="EMBL" id="JACSPZ010000003">
    <property type="protein sequence ID" value="MBD8036734.1"/>
    <property type="molecule type" value="Genomic_DNA"/>
</dbReference>
<evidence type="ECO:0000313" key="2">
    <source>
        <dbReference type="EMBL" id="MBD8036734.1"/>
    </source>
</evidence>
<feature type="transmembrane region" description="Helical" evidence="1">
    <location>
        <begin position="65"/>
        <end position="85"/>
    </location>
</feature>